<dbReference type="InterPro" id="IPR012878">
    <property type="entry name" value="Beta-AFase-like_GH127_cat"/>
</dbReference>
<evidence type="ECO:0000313" key="4">
    <source>
        <dbReference type="EMBL" id="TQE96737.1"/>
    </source>
</evidence>
<dbReference type="RefSeq" id="WP_141609109.1">
    <property type="nucleotide sequence ID" value="NZ_VIGC02000006.1"/>
</dbReference>
<dbReference type="InParanoid" id="A0A540VJ04"/>
<dbReference type="SUPFAM" id="SSF48208">
    <property type="entry name" value="Six-hairpin glycosidases"/>
    <property type="match status" value="1"/>
</dbReference>
<reference evidence="4 5" key="1">
    <citation type="submission" date="2019-06" db="EMBL/GenBank/DDBJ databases">
        <title>Genome sequence of Litorilinea aerophila BAA-2444.</title>
        <authorList>
            <person name="Maclea K.S."/>
            <person name="Maurais E.G."/>
            <person name="Iannazzi L.C."/>
        </authorList>
    </citation>
    <scope>NUCLEOTIDE SEQUENCE [LARGE SCALE GENOMIC DNA]</scope>
    <source>
        <strain evidence="4 5">ATCC BAA-2444</strain>
    </source>
</reference>
<feature type="domain" description="Non-reducing end beta-L-arabinofuranosidase-like GH127 C-terminal" evidence="3">
    <location>
        <begin position="545"/>
        <end position="637"/>
    </location>
</feature>
<dbReference type="InterPro" id="IPR049046">
    <property type="entry name" value="Beta-AFase-like_GH127_middle"/>
</dbReference>
<dbReference type="InterPro" id="IPR049174">
    <property type="entry name" value="Beta-AFase-like"/>
</dbReference>
<protein>
    <submittedName>
        <fullName evidence="4">Glycoside hydrolase family 127 protein</fullName>
    </submittedName>
</protein>
<feature type="domain" description="Non-reducing end beta-L-arabinofuranosidase-like GH127 middle" evidence="2">
    <location>
        <begin position="428"/>
        <end position="543"/>
    </location>
</feature>
<dbReference type="PANTHER" id="PTHR43465:SF2">
    <property type="entry name" value="DUF1680 DOMAIN PROTEIN (AFU_ORTHOLOGUE AFUA_1G08910)"/>
    <property type="match status" value="1"/>
</dbReference>
<evidence type="ECO:0000259" key="2">
    <source>
        <dbReference type="Pfam" id="PF20736"/>
    </source>
</evidence>
<dbReference type="GO" id="GO:0016787">
    <property type="term" value="F:hydrolase activity"/>
    <property type="evidence" value="ECO:0007669"/>
    <property type="project" value="UniProtKB-KW"/>
</dbReference>
<gene>
    <name evidence="4" type="ORF">FKZ61_05605</name>
</gene>
<evidence type="ECO:0000259" key="3">
    <source>
        <dbReference type="Pfam" id="PF20737"/>
    </source>
</evidence>
<dbReference type="InterPro" id="IPR008928">
    <property type="entry name" value="6-hairpin_glycosidase_sf"/>
</dbReference>
<evidence type="ECO:0000313" key="5">
    <source>
        <dbReference type="Proteomes" id="UP000317371"/>
    </source>
</evidence>
<proteinExistence type="predicted"/>
<dbReference type="Proteomes" id="UP000317371">
    <property type="component" value="Unassembled WGS sequence"/>
</dbReference>
<dbReference type="Pfam" id="PF20736">
    <property type="entry name" value="Glyco_hydro127M"/>
    <property type="match status" value="1"/>
</dbReference>
<organism evidence="4 5">
    <name type="scientific">Litorilinea aerophila</name>
    <dbReference type="NCBI Taxonomy" id="1204385"/>
    <lineage>
        <taxon>Bacteria</taxon>
        <taxon>Bacillati</taxon>
        <taxon>Chloroflexota</taxon>
        <taxon>Caldilineae</taxon>
        <taxon>Caldilineales</taxon>
        <taxon>Caldilineaceae</taxon>
        <taxon>Litorilinea</taxon>
    </lineage>
</organism>
<name>A0A540VJ04_9CHLR</name>
<dbReference type="Pfam" id="PF20737">
    <property type="entry name" value="Glyco_hydro127C"/>
    <property type="match status" value="1"/>
</dbReference>
<dbReference type="InterPro" id="IPR049049">
    <property type="entry name" value="Beta-AFase-like_GH127_C"/>
</dbReference>
<accession>A0A540VJ04</accession>
<dbReference type="AlphaFoldDB" id="A0A540VJ04"/>
<dbReference type="GO" id="GO:0005975">
    <property type="term" value="P:carbohydrate metabolic process"/>
    <property type="evidence" value="ECO:0007669"/>
    <property type="project" value="InterPro"/>
</dbReference>
<keyword evidence="4" id="KW-0378">Hydrolase</keyword>
<dbReference type="EMBL" id="VIGC01000006">
    <property type="protein sequence ID" value="TQE96737.1"/>
    <property type="molecule type" value="Genomic_DNA"/>
</dbReference>
<dbReference type="Pfam" id="PF07944">
    <property type="entry name" value="Beta-AFase-like_GH127_cat"/>
    <property type="match status" value="1"/>
</dbReference>
<keyword evidence="5" id="KW-1185">Reference proteome</keyword>
<sequence length="640" mass="72290">MNAHTPVRYQLQPVPFTAVTLEDDFWRPRLETNRTVTIPYDFQKCEETGRIANFAKAAGLLEGDHEGIYYNDSDVFKIVEGAAYSLSLHPDPALDRYLDDLIQLFAAAQEPDGYLYTVRTIAERTGRLDRLRPDREGLTRWSNLRVNHELYNVGHLYEAAVAHFRATGKRTLLDVALKNADLIDRVFGPDKRRDVPGHQEIEIGLVKLYQVTGDPRYLRLAQFFLDERGHAHGRELYMLHDDPGYMQDHLPVTQQRTAVGHAVRAGYMYCGMADVATLTDNQAYIQALDAIWENVVNRKLYLTGGIGARHKGEAFGEDYELPNDTAYAETCAAIANIFWNQRMFLLHGDARYVDVLERTLYNGFLAGVSLGGDHFFYVNPLAFDGSFPFNRHSIGRQPWFDCSCCPSNVVRFLPSLPGYVYAQAEDRLYVNLFVAGRATVALPGAGGDVQVMVEQETRYPWDGQIRLRVRPERPAPFALHIRIPGWARNRPVPGDLYRYLDRPEGQVELAVNGQPQALTMEKGFAVLRRTWQPGDVVALHLPMAVRRVASHPQVVHNRGRVALERGPLVYCVEAVDHGGRVHDLVLPDGVSLQPQRRPDLLGGITVLAGQLGDRTLTAIPYYAWAHRELGEMAVWLPRNE</sequence>
<feature type="domain" description="Non-reducing end beta-L-arabinofuranosidase-like GH127 catalytic" evidence="1">
    <location>
        <begin position="18"/>
        <end position="417"/>
    </location>
</feature>
<evidence type="ECO:0000259" key="1">
    <source>
        <dbReference type="Pfam" id="PF07944"/>
    </source>
</evidence>
<comment type="caution">
    <text evidence="4">The sequence shown here is derived from an EMBL/GenBank/DDBJ whole genome shotgun (WGS) entry which is preliminary data.</text>
</comment>
<dbReference type="PANTHER" id="PTHR43465">
    <property type="entry name" value="DUF1680 DOMAIN PROTEIN (AFU_ORTHOLOGUE AFUA_1G08910)"/>
    <property type="match status" value="1"/>
</dbReference>
<dbReference type="OrthoDB" id="9757939at2"/>